<evidence type="ECO:0000313" key="3">
    <source>
        <dbReference type="Proteomes" id="UP000019183"/>
    </source>
</evidence>
<dbReference type="GO" id="GO:0051301">
    <property type="term" value="P:cell division"/>
    <property type="evidence" value="ECO:0007669"/>
    <property type="project" value="UniProtKB-KW"/>
</dbReference>
<protein>
    <submittedName>
        <fullName evidence="2">Cell division protein</fullName>
    </submittedName>
</protein>
<reference evidence="2" key="1">
    <citation type="submission" date="2013-10" db="EMBL/GenBank/DDBJ databases">
        <title>Antibiotic resistance diversity of beta-lactamase producers in the General Hospital Vienna.</title>
        <authorList>
            <person name="Barisic I."/>
            <person name="Mitteregger D."/>
            <person name="Hirschl A.M."/>
            <person name="Noehammer C."/>
            <person name="Wiesinger-Mayr H."/>
        </authorList>
    </citation>
    <scope>NUCLEOTIDE SEQUENCE [LARGE SCALE GENOMIC DNA]</scope>
    <source>
        <strain evidence="2">IS43</strain>
    </source>
</reference>
<dbReference type="NCBIfam" id="TIGR01409">
    <property type="entry name" value="TAT_signal_seq"/>
    <property type="match status" value="1"/>
</dbReference>
<keyword evidence="2" id="KW-0132">Cell division</keyword>
<dbReference type="Proteomes" id="UP000019183">
    <property type="component" value="Unassembled WGS sequence"/>
</dbReference>
<accession>W1DE06</accession>
<keyword evidence="3" id="KW-1185">Reference proteome</keyword>
<name>W1DE06_KLEPN</name>
<dbReference type="EMBL" id="CBWK010000100">
    <property type="protein sequence ID" value="CDL07761.1"/>
    <property type="molecule type" value="Genomic_DNA"/>
</dbReference>
<sequence>MSVCHGVNMSLSRRQFIKASGVALCAGAAPLKAHLRHHAADD</sequence>
<dbReference type="AlphaFoldDB" id="W1DE06"/>
<keyword evidence="2" id="KW-0131">Cell cycle</keyword>
<evidence type="ECO:0000313" key="2">
    <source>
        <dbReference type="EMBL" id="CDL07761.1"/>
    </source>
</evidence>
<proteinExistence type="predicted"/>
<comment type="caution">
    <text evidence="2">The sequence shown here is derived from an EMBL/GenBank/DDBJ whole genome shotgun (WGS) entry which is preliminary data.</text>
</comment>
<keyword evidence="1" id="KW-0732">Signal</keyword>
<organism evidence="2 3">
    <name type="scientific">Klebsiella pneumoniae IS43</name>
    <dbReference type="NCBI Taxonomy" id="1432552"/>
    <lineage>
        <taxon>Bacteria</taxon>
        <taxon>Pseudomonadati</taxon>
        <taxon>Pseudomonadota</taxon>
        <taxon>Gammaproteobacteria</taxon>
        <taxon>Enterobacterales</taxon>
        <taxon>Enterobacteriaceae</taxon>
        <taxon>Klebsiella/Raoultella group</taxon>
        <taxon>Klebsiella</taxon>
        <taxon>Klebsiella pneumoniae complex</taxon>
    </lineage>
</organism>
<evidence type="ECO:0000256" key="1">
    <source>
        <dbReference type="ARBA" id="ARBA00022729"/>
    </source>
</evidence>
<dbReference type="InterPro" id="IPR019546">
    <property type="entry name" value="TAT_signal_bac_arc"/>
</dbReference>